<dbReference type="Gene3D" id="3.30.420.10">
    <property type="entry name" value="Ribonuclease H-like superfamily/Ribonuclease H"/>
    <property type="match status" value="1"/>
</dbReference>
<dbReference type="InterPro" id="IPR036397">
    <property type="entry name" value="RNaseH_sf"/>
</dbReference>
<dbReference type="RefSeq" id="XP_008899934.1">
    <property type="nucleotide sequence ID" value="XM_008901686.1"/>
</dbReference>
<dbReference type="InterPro" id="IPR041588">
    <property type="entry name" value="Integrase_H2C2"/>
</dbReference>
<dbReference type="Pfam" id="PF17921">
    <property type="entry name" value="Integrase_H2C2"/>
    <property type="match status" value="1"/>
</dbReference>
<dbReference type="AlphaFoldDB" id="W2QRG9"/>
<evidence type="ECO:0000313" key="3">
    <source>
        <dbReference type="Proteomes" id="UP000018817"/>
    </source>
</evidence>
<dbReference type="PANTHER" id="PTHR37984:SF5">
    <property type="entry name" value="PROTEIN NYNRIN-LIKE"/>
    <property type="match status" value="1"/>
</dbReference>
<gene>
    <name evidence="2" type="ORF">PPTG_22079</name>
</gene>
<dbReference type="FunFam" id="1.10.340.70:FF:000001">
    <property type="entry name" value="Retrovirus-related Pol polyprotein from transposon gypsy-like Protein"/>
    <property type="match status" value="1"/>
</dbReference>
<sequence>MYRVHEGLLLYSAVGDDADRIVVLNDYDLRMRIMYEYHDAPTTGHPGREKTYALLTRDFYWNHQYKWVRKYVRACEVCQRVKPAASSQAPLQSLPTPSECWQSISMDFIFGLPPDNKRRTGVVSFVDQFSKMVHLAAVPAEVAAVQTARMFVDMVVDIVSDRDPRFTPRVCKMLQDEETSMAHNRQLFNSPGSKRKRDRAPDFAMTILLEGSAARRTGQSSVVYKLAADEGSATSNACERLFAQTGLILTPQRGRLANANFEALTFLRANLVTITPVIDLPYNKTRYLLITAGYNIASRGSICYRLRHHMYHHSERRWYMTLAWHLDLVLLVPG</sequence>
<dbReference type="InterPro" id="IPR050951">
    <property type="entry name" value="Retrovirus_Pol_polyprotein"/>
</dbReference>
<dbReference type="GO" id="GO:0003676">
    <property type="term" value="F:nucleic acid binding"/>
    <property type="evidence" value="ECO:0007669"/>
    <property type="project" value="InterPro"/>
</dbReference>
<dbReference type="EMBL" id="KI669571">
    <property type="protein sequence ID" value="ETN15104.1"/>
    <property type="molecule type" value="Genomic_DNA"/>
</dbReference>
<accession>W2QRG9</accession>
<dbReference type="InterPro" id="IPR012337">
    <property type="entry name" value="RNaseH-like_sf"/>
</dbReference>
<organism evidence="2 3">
    <name type="scientific">Phytophthora nicotianae (strain INRA-310)</name>
    <name type="common">Phytophthora parasitica</name>
    <dbReference type="NCBI Taxonomy" id="761204"/>
    <lineage>
        <taxon>Eukaryota</taxon>
        <taxon>Sar</taxon>
        <taxon>Stramenopiles</taxon>
        <taxon>Oomycota</taxon>
        <taxon>Peronosporomycetes</taxon>
        <taxon>Peronosporales</taxon>
        <taxon>Peronosporaceae</taxon>
        <taxon>Phytophthora</taxon>
    </lineage>
</organism>
<dbReference type="OrthoDB" id="115157at2759"/>
<dbReference type="Proteomes" id="UP000018817">
    <property type="component" value="Unassembled WGS sequence"/>
</dbReference>
<evidence type="ECO:0000259" key="1">
    <source>
        <dbReference type="Pfam" id="PF17921"/>
    </source>
</evidence>
<reference evidence="3" key="1">
    <citation type="submission" date="2011-12" db="EMBL/GenBank/DDBJ databases">
        <authorList>
            <consortium name="The Broad Institute Genome Sequencing Platform"/>
            <person name="Russ C."/>
            <person name="Tyler B."/>
            <person name="Panabieres F."/>
            <person name="Shan W."/>
            <person name="Tripathy S."/>
            <person name="Grunwald N."/>
            <person name="Machado M."/>
            <person name="Young S.K."/>
            <person name="Zeng Q."/>
            <person name="Gargeya S."/>
            <person name="Fitzgerald M."/>
            <person name="Haas B."/>
            <person name="Abouelleil A."/>
            <person name="Alvarado L."/>
            <person name="Arachchi H.M."/>
            <person name="Berlin A."/>
            <person name="Chapman S.B."/>
            <person name="Gearin G."/>
            <person name="Goldberg J."/>
            <person name="Griggs A."/>
            <person name="Gujja S."/>
            <person name="Hansen M."/>
            <person name="Heiman D."/>
            <person name="Howarth C."/>
            <person name="Larimer J."/>
            <person name="Lui A."/>
            <person name="MacDonald P.J.P."/>
            <person name="McCowen C."/>
            <person name="Montmayeur A."/>
            <person name="Murphy C."/>
            <person name="Neiman D."/>
            <person name="Pearson M."/>
            <person name="Priest M."/>
            <person name="Roberts A."/>
            <person name="Saif S."/>
            <person name="Shea T."/>
            <person name="Sisk P."/>
            <person name="Stolte C."/>
            <person name="Sykes S."/>
            <person name="Wortman J."/>
            <person name="Nusbaum C."/>
            <person name="Birren B."/>
        </authorList>
    </citation>
    <scope>NUCLEOTIDE SEQUENCE [LARGE SCALE GENOMIC DNA]</scope>
    <source>
        <strain evidence="3">INRA-310</strain>
    </source>
</reference>
<dbReference type="VEuPathDB" id="FungiDB:PPTG_22079"/>
<dbReference type="STRING" id="761204.W2QRG9"/>
<dbReference type="SUPFAM" id="SSF53098">
    <property type="entry name" value="Ribonuclease H-like"/>
    <property type="match status" value="1"/>
</dbReference>
<name>W2QRG9_PHYN3</name>
<proteinExistence type="predicted"/>
<evidence type="ECO:0000313" key="2">
    <source>
        <dbReference type="EMBL" id="ETN15104.1"/>
    </source>
</evidence>
<protein>
    <recommendedName>
        <fullName evidence="1">Integrase zinc-binding domain-containing protein</fullName>
    </recommendedName>
</protein>
<dbReference type="Gene3D" id="1.10.340.70">
    <property type="match status" value="1"/>
</dbReference>
<dbReference type="GeneID" id="20190678"/>
<feature type="domain" description="Integrase zinc-binding" evidence="1">
    <location>
        <begin position="28"/>
        <end position="83"/>
    </location>
</feature>
<dbReference type="PANTHER" id="PTHR37984">
    <property type="entry name" value="PROTEIN CBG26694"/>
    <property type="match status" value="1"/>
</dbReference>
<reference evidence="2 3" key="2">
    <citation type="submission" date="2013-11" db="EMBL/GenBank/DDBJ databases">
        <title>The Genome Sequence of Phytophthora parasitica INRA-310.</title>
        <authorList>
            <consortium name="The Broad Institute Genomics Platform"/>
            <person name="Russ C."/>
            <person name="Tyler B."/>
            <person name="Panabieres F."/>
            <person name="Shan W."/>
            <person name="Tripathy S."/>
            <person name="Grunwald N."/>
            <person name="Machado M."/>
            <person name="Johnson C.S."/>
            <person name="Arredondo F."/>
            <person name="Hong C."/>
            <person name="Coffey M."/>
            <person name="Young S.K."/>
            <person name="Zeng Q."/>
            <person name="Gargeya S."/>
            <person name="Fitzgerald M."/>
            <person name="Abouelleil A."/>
            <person name="Alvarado L."/>
            <person name="Chapman S.B."/>
            <person name="Gainer-Dewar J."/>
            <person name="Goldberg J."/>
            <person name="Griggs A."/>
            <person name="Gujja S."/>
            <person name="Hansen M."/>
            <person name="Howarth C."/>
            <person name="Imamovic A."/>
            <person name="Ireland A."/>
            <person name="Larimer J."/>
            <person name="McCowan C."/>
            <person name="Murphy C."/>
            <person name="Pearson M."/>
            <person name="Poon T.W."/>
            <person name="Priest M."/>
            <person name="Roberts A."/>
            <person name="Saif S."/>
            <person name="Shea T."/>
            <person name="Sykes S."/>
            <person name="Wortman J."/>
            <person name="Nusbaum C."/>
            <person name="Birren B."/>
        </authorList>
    </citation>
    <scope>NUCLEOTIDE SEQUENCE [LARGE SCALE GENOMIC DNA]</scope>
    <source>
        <strain evidence="2 3">INRA-310</strain>
    </source>
</reference>